<dbReference type="STRING" id="754502.BJG93_24525"/>
<evidence type="ECO:0000313" key="2">
    <source>
        <dbReference type="Proteomes" id="UP000179860"/>
    </source>
</evidence>
<dbReference type="EMBL" id="CP017562">
    <property type="protein sequence ID" value="APA88517.1"/>
    <property type="molecule type" value="Genomic_DNA"/>
</dbReference>
<reference evidence="1" key="1">
    <citation type="submission" date="2016-09" db="EMBL/GenBank/DDBJ databases">
        <title>The Complete Genome of Burkholderia sprentiae wsm5005.</title>
        <authorList>
            <person name="De Meyer S."/>
            <person name="Wang P."/>
            <person name="Terpolilli J."/>
        </authorList>
    </citation>
    <scope>NUCLEOTIDE SEQUENCE [LARGE SCALE GENOMIC DNA]</scope>
    <source>
        <strain evidence="1">WSM5005</strain>
    </source>
</reference>
<keyword evidence="2" id="KW-1185">Reference proteome</keyword>
<dbReference type="RefSeq" id="WP_034478236.1">
    <property type="nucleotide sequence ID" value="NZ_CP017562.2"/>
</dbReference>
<dbReference type="KEGG" id="pspw:BJG93_24525"/>
<dbReference type="AlphaFoldDB" id="A0A1I9YQP5"/>
<organism evidence="1 2">
    <name type="scientific">Paraburkholderia sprentiae WSM5005</name>
    <dbReference type="NCBI Taxonomy" id="754502"/>
    <lineage>
        <taxon>Bacteria</taxon>
        <taxon>Pseudomonadati</taxon>
        <taxon>Pseudomonadota</taxon>
        <taxon>Betaproteobacteria</taxon>
        <taxon>Burkholderiales</taxon>
        <taxon>Burkholderiaceae</taxon>
        <taxon>Paraburkholderia</taxon>
    </lineage>
</organism>
<protein>
    <recommendedName>
        <fullName evidence="3">Helix-turn-helix domain-containing protein</fullName>
    </recommendedName>
</protein>
<dbReference type="OrthoDB" id="9801242at2"/>
<accession>A0A1I9YQP5</accession>
<gene>
    <name evidence="1" type="ORF">BJG93_24525</name>
</gene>
<proteinExistence type="predicted"/>
<evidence type="ECO:0008006" key="3">
    <source>
        <dbReference type="Google" id="ProtNLM"/>
    </source>
</evidence>
<sequence>MEQERNLNVAEITELTRNLTIREFCELMRQSRTSYFNNRRLGLGPDEVRVGRHVIIITPQAVREWLERHTVRAAEAKPTTEEEPA</sequence>
<reference evidence="1" key="2">
    <citation type="submission" date="2021-06" db="EMBL/GenBank/DDBJ databases">
        <authorList>
            <person name="Rogers T.H."/>
            <person name="Ramsay J.P."/>
            <person name="Wang P."/>
            <person name="Terpolilli J."/>
        </authorList>
    </citation>
    <scope>NUCLEOTIDE SEQUENCE [LARGE SCALE GENOMIC DNA]</scope>
    <source>
        <strain evidence="1">WSM5005</strain>
    </source>
</reference>
<name>A0A1I9YQP5_9BURK</name>
<evidence type="ECO:0000313" key="1">
    <source>
        <dbReference type="EMBL" id="APA88517.1"/>
    </source>
</evidence>
<dbReference type="Proteomes" id="UP000179860">
    <property type="component" value="Chromosome 2"/>
</dbReference>